<dbReference type="OrthoDB" id="8689253at2"/>
<organism evidence="2 3">
    <name type="scientific">Pandoraea apista</name>
    <dbReference type="NCBI Taxonomy" id="93218"/>
    <lineage>
        <taxon>Bacteria</taxon>
        <taxon>Pseudomonadati</taxon>
        <taxon>Pseudomonadota</taxon>
        <taxon>Betaproteobacteria</taxon>
        <taxon>Burkholderiales</taxon>
        <taxon>Burkholderiaceae</taxon>
        <taxon>Pandoraea</taxon>
    </lineage>
</organism>
<feature type="domain" description="Extradiol ring-cleavage dioxygenase LigAB LigA subunit" evidence="1">
    <location>
        <begin position="28"/>
        <end position="114"/>
    </location>
</feature>
<protein>
    <submittedName>
        <fullName evidence="2">Protocatechuate 3,4-dioxygenase</fullName>
    </submittedName>
</protein>
<name>A0A0B5FCD9_9BURK</name>
<dbReference type="Proteomes" id="UP000364291">
    <property type="component" value="Unassembled WGS sequence"/>
</dbReference>
<sequence>MNPQLEGIEAITGTYAFDLRVSHRTLKLNRFFWHMIRAENRESYLNDPVAAMTAAGLSAEEQAMVQAQDWLGLVRHGVNFFVLEKFARVVRKTNLEVYALMRGETLEAFMATRRVPTMR</sequence>
<dbReference type="EMBL" id="CABPSX010000001">
    <property type="protein sequence ID" value="VVG69540.1"/>
    <property type="molecule type" value="Genomic_DNA"/>
</dbReference>
<dbReference type="KEGG" id="papi:SG18_10090"/>
<evidence type="ECO:0000259" key="1">
    <source>
        <dbReference type="Pfam" id="PF07746"/>
    </source>
</evidence>
<proteinExistence type="predicted"/>
<evidence type="ECO:0000313" key="2">
    <source>
        <dbReference type="EMBL" id="VVG69540.1"/>
    </source>
</evidence>
<dbReference type="Gene3D" id="1.10.700.10">
    <property type="entry name" value="Dioxygenase LigAB, LigA subunit"/>
    <property type="match status" value="1"/>
</dbReference>
<reference evidence="2 3" key="1">
    <citation type="submission" date="2019-08" db="EMBL/GenBank/DDBJ databases">
        <authorList>
            <person name="Peeters C."/>
        </authorList>
    </citation>
    <scope>NUCLEOTIDE SEQUENCE [LARGE SCALE GENOMIC DNA]</scope>
    <source>
        <strain evidence="2 3">LMG 18089</strain>
    </source>
</reference>
<keyword evidence="2" id="KW-0560">Oxidoreductase</keyword>
<gene>
    <name evidence="2" type="ORF">PAP18089_00496</name>
</gene>
<dbReference type="RefSeq" id="WP_042113955.1">
    <property type="nucleotide sequence ID" value="NZ_CABPSX010000001.1"/>
</dbReference>
<dbReference type="Pfam" id="PF07746">
    <property type="entry name" value="LigA"/>
    <property type="match status" value="1"/>
</dbReference>
<accession>A0A0B5FCD9</accession>
<dbReference type="GeneID" id="47016842"/>
<dbReference type="STRING" id="93218.XM39_10290"/>
<dbReference type="AlphaFoldDB" id="A0A0B5FCD9"/>
<evidence type="ECO:0000313" key="3">
    <source>
        <dbReference type="Proteomes" id="UP000364291"/>
    </source>
</evidence>
<dbReference type="InterPro" id="IPR036622">
    <property type="entry name" value="LigA_sf"/>
</dbReference>
<dbReference type="InterPro" id="IPR011986">
    <property type="entry name" value="Xdiol_dOase_LigA"/>
</dbReference>
<dbReference type="NCBIfam" id="NF009919">
    <property type="entry name" value="PRK13379.1"/>
    <property type="match status" value="1"/>
</dbReference>
<dbReference type="GO" id="GO:0051213">
    <property type="term" value="F:dioxygenase activity"/>
    <property type="evidence" value="ECO:0007669"/>
    <property type="project" value="UniProtKB-KW"/>
</dbReference>
<keyword evidence="2" id="KW-0223">Dioxygenase</keyword>
<dbReference type="SUPFAM" id="SSF48076">
    <property type="entry name" value="LigA subunit of an aromatic-ring-opening dioxygenase LigAB"/>
    <property type="match status" value="1"/>
</dbReference>